<sequence>MGFLIPFFVFLFFTQGNALSLNYYEKTCPNVEDTITKVVTDAVKKDKTVPAALLRMHFHDCFLRGCDASVLLNSKGKNTAEKDGPPNKSLHAFYVIDDAKKAVEALCPGVVSCADILALAARDAVVLTGGPNWEVPKGRKDGRISKASETIQMPFPTFNISQLQQSFSQRGLSLDDVAALSGGHTLGFSHCASFQNRIHNFNATHDIDPTMHPSFAASLRSICPSKNKAKNAGTSMDPSSTTFDNTYYKLVLQGKGLFSSDQALLTTPKTKDLVSKFASSKETFYKAFTNSMIKMSSITGGQEIRKDCRVVN</sequence>
<keyword evidence="2" id="KW-1185">Reference proteome</keyword>
<proteinExistence type="predicted"/>
<evidence type="ECO:0000313" key="2">
    <source>
        <dbReference type="Proteomes" id="UP001060085"/>
    </source>
</evidence>
<protein>
    <submittedName>
        <fullName evidence="1">Uncharacterized protein</fullName>
    </submittedName>
</protein>
<dbReference type="Proteomes" id="UP001060085">
    <property type="component" value="Linkage Group LG01"/>
</dbReference>
<evidence type="ECO:0000313" key="1">
    <source>
        <dbReference type="EMBL" id="KAI5684013.1"/>
    </source>
</evidence>
<organism evidence="1 2">
    <name type="scientific">Catharanthus roseus</name>
    <name type="common">Madagascar periwinkle</name>
    <name type="synonym">Vinca rosea</name>
    <dbReference type="NCBI Taxonomy" id="4058"/>
    <lineage>
        <taxon>Eukaryota</taxon>
        <taxon>Viridiplantae</taxon>
        <taxon>Streptophyta</taxon>
        <taxon>Embryophyta</taxon>
        <taxon>Tracheophyta</taxon>
        <taxon>Spermatophyta</taxon>
        <taxon>Magnoliopsida</taxon>
        <taxon>eudicotyledons</taxon>
        <taxon>Gunneridae</taxon>
        <taxon>Pentapetalae</taxon>
        <taxon>asterids</taxon>
        <taxon>lamiids</taxon>
        <taxon>Gentianales</taxon>
        <taxon>Apocynaceae</taxon>
        <taxon>Rauvolfioideae</taxon>
        <taxon>Vinceae</taxon>
        <taxon>Catharanthinae</taxon>
        <taxon>Catharanthus</taxon>
    </lineage>
</organism>
<gene>
    <name evidence="1" type="ORF">M9H77_05241</name>
</gene>
<accession>A0ACC0CGX7</accession>
<reference evidence="2" key="1">
    <citation type="journal article" date="2023" name="Nat. Plants">
        <title>Single-cell RNA sequencing provides a high-resolution roadmap for understanding the multicellular compartmentation of specialized metabolism.</title>
        <authorList>
            <person name="Sun S."/>
            <person name="Shen X."/>
            <person name="Li Y."/>
            <person name="Li Y."/>
            <person name="Wang S."/>
            <person name="Li R."/>
            <person name="Zhang H."/>
            <person name="Shen G."/>
            <person name="Guo B."/>
            <person name="Wei J."/>
            <person name="Xu J."/>
            <person name="St-Pierre B."/>
            <person name="Chen S."/>
            <person name="Sun C."/>
        </authorList>
    </citation>
    <scope>NUCLEOTIDE SEQUENCE [LARGE SCALE GENOMIC DNA]</scope>
</reference>
<comment type="caution">
    <text evidence="1">The sequence shown here is derived from an EMBL/GenBank/DDBJ whole genome shotgun (WGS) entry which is preliminary data.</text>
</comment>
<name>A0ACC0CGX7_CATRO</name>
<dbReference type="EMBL" id="CM044701">
    <property type="protein sequence ID" value="KAI5684013.1"/>
    <property type="molecule type" value="Genomic_DNA"/>
</dbReference>